<evidence type="ECO:0000259" key="8">
    <source>
        <dbReference type="Pfam" id="PF03847"/>
    </source>
</evidence>
<evidence type="ECO:0000256" key="6">
    <source>
        <dbReference type="ARBA" id="ARBA00023242"/>
    </source>
</evidence>
<dbReference type="Gene3D" id="1.10.20.10">
    <property type="entry name" value="Histone, subunit A"/>
    <property type="match status" value="1"/>
</dbReference>
<dbReference type="GO" id="GO:0017025">
    <property type="term" value="F:TBP-class protein binding"/>
    <property type="evidence" value="ECO:0007669"/>
    <property type="project" value="TreeGrafter"/>
</dbReference>
<sequence>MDFSHLIRGTREFFQGHPGKPKDNGVGIAPPFINFPEAKNGVKLNHETSYNLQSQVIKSNCPTQSGIHGTVSQYYPAPYSKNFTSKQQSQSSQQVDEFHAPNMEVKHHTWIQSTAVYPAHTPRIPYAEQKVWQQTIYSEDGDVSSNTRLNYNPPIPAVLATNPRVVTPASCQGHQQQVSVKNNECMVPAVNNLHRELPESASDRRNQAEHTPASVSCDCLFNRPCPLHRYSKQQDIPTLERQSSEWGSKIQNISIENKLTRQKYEYTSLGIPDERPKVLQNPEMMKRPPKQTPLQQNYQIQELPKTTSSNIAFASFRANVEADVPSRLSTDFRPHRQAYLNELSGMRTGNNLDSENASGSSSTNYSNAQNSSSTSGGNNENQVLTRSRLQDLVREVDPNEQLDEEVEELLLQIADDFIESTVNASCQLAKHRQATALDVTDVQMHLERQWNMWIPGFGTDELRPYKRAPVTEAHKQRMALIRKQMKKF</sequence>
<feature type="compositionally biased region" description="Polar residues" evidence="7">
    <location>
        <begin position="347"/>
        <end position="359"/>
    </location>
</feature>
<dbReference type="GO" id="GO:0005669">
    <property type="term" value="C:transcription factor TFIID complex"/>
    <property type="evidence" value="ECO:0007669"/>
    <property type="project" value="InterPro"/>
</dbReference>
<evidence type="ECO:0000256" key="7">
    <source>
        <dbReference type="SAM" id="MobiDB-lite"/>
    </source>
</evidence>
<dbReference type="SUPFAM" id="SSF47113">
    <property type="entry name" value="Histone-fold"/>
    <property type="match status" value="1"/>
</dbReference>
<dbReference type="AlphaFoldDB" id="A0A4Y7MGP2"/>
<dbReference type="GO" id="GO:0046982">
    <property type="term" value="F:protein heterodimerization activity"/>
    <property type="evidence" value="ECO:0007669"/>
    <property type="project" value="InterPro"/>
</dbReference>
<dbReference type="InterPro" id="IPR037794">
    <property type="entry name" value="TAF12"/>
</dbReference>
<organism evidence="9">
    <name type="scientific">Daphnia magna</name>
    <dbReference type="NCBI Taxonomy" id="35525"/>
    <lineage>
        <taxon>Eukaryota</taxon>
        <taxon>Metazoa</taxon>
        <taxon>Ecdysozoa</taxon>
        <taxon>Arthropoda</taxon>
        <taxon>Crustacea</taxon>
        <taxon>Branchiopoda</taxon>
        <taxon>Diplostraca</taxon>
        <taxon>Cladocera</taxon>
        <taxon>Anomopoda</taxon>
        <taxon>Daphniidae</taxon>
        <taxon>Daphnia</taxon>
    </lineage>
</organism>
<dbReference type="GO" id="GO:0051123">
    <property type="term" value="P:RNA polymerase II preinitiation complex assembly"/>
    <property type="evidence" value="ECO:0007669"/>
    <property type="project" value="TreeGrafter"/>
</dbReference>
<evidence type="ECO:0000256" key="5">
    <source>
        <dbReference type="ARBA" id="ARBA00023163"/>
    </source>
</evidence>
<evidence type="ECO:0000256" key="1">
    <source>
        <dbReference type="ARBA" id="ARBA00004123"/>
    </source>
</evidence>
<protein>
    <recommendedName>
        <fullName evidence="3">Transcription initiation factor TFIID subunit 12</fullName>
    </recommendedName>
</protein>
<dbReference type="GO" id="GO:0000124">
    <property type="term" value="C:SAGA complex"/>
    <property type="evidence" value="ECO:0007669"/>
    <property type="project" value="InterPro"/>
</dbReference>
<feature type="domain" description="Transcription initiation factor TFIID subunit 12" evidence="8">
    <location>
        <begin position="386"/>
        <end position="452"/>
    </location>
</feature>
<dbReference type="Pfam" id="PF03847">
    <property type="entry name" value="TFIID_20kDa"/>
    <property type="match status" value="1"/>
</dbReference>
<keyword evidence="5" id="KW-0804">Transcription</keyword>
<reference evidence="9" key="1">
    <citation type="submission" date="2018-08" db="EMBL/GenBank/DDBJ databases">
        <authorList>
            <person name="Cornetti L."/>
        </authorList>
    </citation>
    <scope>NUCLEOTIDE SEQUENCE</scope>
    <source>
        <strain evidence="9">CA-CH-1</strain>
    </source>
</reference>
<dbReference type="GO" id="GO:0003677">
    <property type="term" value="F:DNA binding"/>
    <property type="evidence" value="ECO:0007669"/>
    <property type="project" value="TreeGrafter"/>
</dbReference>
<gene>
    <name evidence="9" type="primary">EOG090X0HZC</name>
</gene>
<dbReference type="CDD" id="cd07981">
    <property type="entry name" value="HFD_TAF12"/>
    <property type="match status" value="1"/>
</dbReference>
<evidence type="ECO:0000256" key="4">
    <source>
        <dbReference type="ARBA" id="ARBA00023015"/>
    </source>
</evidence>
<dbReference type="InterPro" id="IPR003228">
    <property type="entry name" value="TFIID_TAF12_dom"/>
</dbReference>
<evidence type="ECO:0000256" key="3">
    <source>
        <dbReference type="ARBA" id="ARBA00017484"/>
    </source>
</evidence>
<dbReference type="EMBL" id="LR010235">
    <property type="protein sequence ID" value="SVE79854.1"/>
    <property type="molecule type" value="mRNA"/>
</dbReference>
<accession>A0A4Y7MGP2</accession>
<keyword evidence="4" id="KW-0805">Transcription regulation</keyword>
<dbReference type="OrthoDB" id="6348380at2759"/>
<evidence type="ECO:0000313" key="9">
    <source>
        <dbReference type="EMBL" id="SVE79854.1"/>
    </source>
</evidence>
<dbReference type="InterPro" id="IPR009072">
    <property type="entry name" value="Histone-fold"/>
</dbReference>
<comment type="subcellular location">
    <subcellularLocation>
        <location evidence="1">Nucleus</location>
    </subcellularLocation>
</comment>
<evidence type="ECO:0000256" key="2">
    <source>
        <dbReference type="ARBA" id="ARBA00007530"/>
    </source>
</evidence>
<feature type="region of interest" description="Disordered" evidence="7">
    <location>
        <begin position="272"/>
        <end position="295"/>
    </location>
</feature>
<feature type="compositionally biased region" description="Low complexity" evidence="7">
    <location>
        <begin position="360"/>
        <end position="381"/>
    </location>
</feature>
<dbReference type="FunFam" id="1.10.20.10:FF:000011">
    <property type="entry name" value="Transcription initiation factor TFIID subunit 12"/>
    <property type="match status" value="1"/>
</dbReference>
<dbReference type="PANTHER" id="PTHR12264">
    <property type="entry name" value="TRANSCRIPTION INITIATION FACTOR TFIID SUBUNIT 12"/>
    <property type="match status" value="1"/>
</dbReference>
<keyword evidence="6" id="KW-0539">Nucleus</keyword>
<proteinExistence type="evidence at transcript level"/>
<dbReference type="PANTHER" id="PTHR12264:SF21">
    <property type="entry name" value="TRANSCRIPTION INITIATION FACTOR TFIID SUBUNIT 12"/>
    <property type="match status" value="1"/>
</dbReference>
<name>A0A4Y7MGP2_9CRUS</name>
<feature type="region of interest" description="Disordered" evidence="7">
    <location>
        <begin position="343"/>
        <end position="381"/>
    </location>
</feature>
<comment type="similarity">
    <text evidence="2">Belongs to the TAF12 family.</text>
</comment>